<dbReference type="Proteomes" id="UP000242547">
    <property type="component" value="Unassembled WGS sequence"/>
</dbReference>
<dbReference type="OrthoDB" id="9790605at2"/>
<keyword evidence="4" id="KW-1003">Cell membrane</keyword>
<keyword evidence="7 9" id="KW-0472">Membrane</keyword>
<feature type="domain" description="Na+/H+ antiporter NhaC-like C-terminal" evidence="10">
    <location>
        <begin position="18"/>
        <end position="210"/>
    </location>
</feature>
<evidence type="ECO:0000256" key="3">
    <source>
        <dbReference type="ARBA" id="ARBA00022449"/>
    </source>
</evidence>
<feature type="transmembrane region" description="Helical" evidence="9">
    <location>
        <begin position="193"/>
        <end position="212"/>
    </location>
</feature>
<evidence type="ECO:0000256" key="2">
    <source>
        <dbReference type="ARBA" id="ARBA00022448"/>
    </source>
</evidence>
<feature type="transmembrane region" description="Helical" evidence="9">
    <location>
        <begin position="9"/>
        <end position="29"/>
    </location>
</feature>
<dbReference type="PANTHER" id="PTHR33451">
    <property type="entry name" value="MALATE-2H(+)/NA(+)-LACTATE ANTIPORTER"/>
    <property type="match status" value="1"/>
</dbReference>
<evidence type="ECO:0000256" key="6">
    <source>
        <dbReference type="ARBA" id="ARBA00022989"/>
    </source>
</evidence>
<evidence type="ECO:0000259" key="10">
    <source>
        <dbReference type="Pfam" id="PF03553"/>
    </source>
</evidence>
<reference evidence="11 12" key="1">
    <citation type="journal article" date="2016" name="Front. Microbiol.">
        <title>Comprehensive Phylogenetic Analysis of Bovine Non-aureus Staphylococci Species Based on Whole-Genome Sequencing.</title>
        <authorList>
            <person name="Naushad S."/>
            <person name="Barkema H.W."/>
            <person name="Luby C."/>
            <person name="Condas L.A."/>
            <person name="Nobrega D.B."/>
            <person name="Carson D.A."/>
            <person name="De Buck J."/>
        </authorList>
    </citation>
    <scope>NUCLEOTIDE SEQUENCE [LARGE SCALE GENOMIC DNA]</scope>
    <source>
        <strain evidence="11 12">SNUC 761</strain>
    </source>
</reference>
<keyword evidence="3" id="KW-0050">Antiport</keyword>
<dbReference type="InterPro" id="IPR018461">
    <property type="entry name" value="Na/H_Antiport_NhaC-like_C"/>
</dbReference>
<dbReference type="InterPro" id="IPR052180">
    <property type="entry name" value="NhaC_Na-H+_Antiporter"/>
</dbReference>
<feature type="transmembrane region" description="Helical" evidence="9">
    <location>
        <begin position="35"/>
        <end position="51"/>
    </location>
</feature>
<keyword evidence="5 9" id="KW-0812">Transmembrane</keyword>
<evidence type="ECO:0000256" key="8">
    <source>
        <dbReference type="ARBA" id="ARBA00038435"/>
    </source>
</evidence>
<feature type="transmembrane region" description="Helical" evidence="9">
    <location>
        <begin position="276"/>
        <end position="301"/>
    </location>
</feature>
<evidence type="ECO:0000256" key="9">
    <source>
        <dbReference type="SAM" id="Phobius"/>
    </source>
</evidence>
<sequence length="439" mass="46621">MEEKRKGNAWALLPLVLFIALFLGVGAVTGDFTNMPLNVAITVTVIVALLMNRKERFADKVEVFTKGAGHSNIILMVFIFILAGAFSTTTEKMGGVESTVNLGLSLIPQNLIIVGLFIICMFVSISMGTSVGTVAAIAPVGFGFAQATDISAALAMGTVVGGAMFGDNLSMISDTTIAAVRTQKTKMSDKFKVNFWIVLPGAILTIIVLFFLTNGVTIDHSKSYDYNLIKVIPYVLVLILALIGVNVIIVLIGGTFLSGMIGLFDHSFNWKGLLKAISEGIIGMEDIAIIALLIGGLVGIIQHNGGIEWLLNFVRARVKSKRGAEFGIASLVSAADISTANNTISIIMAGPLAKNIADEYDVDPRKSASLLDIFAGCFQGLLPYSPQVIAAAGVASISPFSVMPYCIYSILLGVCGILAIVFRFPRVKPKNTTKESTNA</sequence>
<dbReference type="PANTHER" id="PTHR33451:SF5">
    <property type="entry name" value="NA+_H+ ANTIPORTER"/>
    <property type="match status" value="1"/>
</dbReference>
<evidence type="ECO:0000313" key="11">
    <source>
        <dbReference type="EMBL" id="PTE72157.1"/>
    </source>
</evidence>
<comment type="caution">
    <text evidence="11">The sequence shown here is derived from an EMBL/GenBank/DDBJ whole genome shotgun (WGS) entry which is preliminary data.</text>
</comment>
<dbReference type="EMBL" id="PYZL01000059">
    <property type="protein sequence ID" value="PTE72157.1"/>
    <property type="molecule type" value="Genomic_DNA"/>
</dbReference>
<dbReference type="RefSeq" id="WP_107506210.1">
    <property type="nucleotide sequence ID" value="NZ_CP130489.1"/>
</dbReference>
<gene>
    <name evidence="11" type="ORF">BUY44_08455</name>
</gene>
<evidence type="ECO:0000256" key="7">
    <source>
        <dbReference type="ARBA" id="ARBA00023136"/>
    </source>
</evidence>
<evidence type="ECO:0000256" key="5">
    <source>
        <dbReference type="ARBA" id="ARBA00022692"/>
    </source>
</evidence>
<proteinExistence type="inferred from homology"/>
<feature type="transmembrane region" description="Helical" evidence="9">
    <location>
        <begin position="106"/>
        <end position="125"/>
    </location>
</feature>
<dbReference type="GO" id="GO:0005886">
    <property type="term" value="C:plasma membrane"/>
    <property type="evidence" value="ECO:0007669"/>
    <property type="project" value="UniProtKB-SubCell"/>
</dbReference>
<dbReference type="GO" id="GO:0015297">
    <property type="term" value="F:antiporter activity"/>
    <property type="evidence" value="ECO:0007669"/>
    <property type="project" value="UniProtKB-KW"/>
</dbReference>
<feature type="transmembrane region" description="Helical" evidence="9">
    <location>
        <begin position="63"/>
        <end position="86"/>
    </location>
</feature>
<accession>A0A2T4KG95</accession>
<name>A0A2T4KG95_9STAP</name>
<feature type="transmembrane region" description="Helical" evidence="9">
    <location>
        <begin position="232"/>
        <end position="264"/>
    </location>
</feature>
<comment type="subcellular location">
    <subcellularLocation>
        <location evidence="1">Cell membrane</location>
        <topology evidence="1">Multi-pass membrane protein</topology>
    </subcellularLocation>
</comment>
<evidence type="ECO:0000256" key="1">
    <source>
        <dbReference type="ARBA" id="ARBA00004651"/>
    </source>
</evidence>
<evidence type="ECO:0000256" key="4">
    <source>
        <dbReference type="ARBA" id="ARBA00022475"/>
    </source>
</evidence>
<organism evidence="11 12">
    <name type="scientific">Staphylococcus devriesei</name>
    <dbReference type="NCBI Taxonomy" id="586733"/>
    <lineage>
        <taxon>Bacteria</taxon>
        <taxon>Bacillati</taxon>
        <taxon>Bacillota</taxon>
        <taxon>Bacilli</taxon>
        <taxon>Bacillales</taxon>
        <taxon>Staphylococcaceae</taxon>
        <taxon>Staphylococcus</taxon>
    </lineage>
</organism>
<evidence type="ECO:0000313" key="12">
    <source>
        <dbReference type="Proteomes" id="UP000242547"/>
    </source>
</evidence>
<protein>
    <submittedName>
        <fullName evidence="11">Sodium:proton antiporter</fullName>
    </submittedName>
</protein>
<keyword evidence="2" id="KW-0813">Transport</keyword>
<keyword evidence="6 9" id="KW-1133">Transmembrane helix</keyword>
<dbReference type="Pfam" id="PF03553">
    <property type="entry name" value="Na_H_antiporter"/>
    <property type="match status" value="2"/>
</dbReference>
<feature type="transmembrane region" description="Helical" evidence="9">
    <location>
        <begin position="402"/>
        <end position="424"/>
    </location>
</feature>
<dbReference type="AlphaFoldDB" id="A0A2T4KG95"/>
<feature type="domain" description="Na+/H+ antiporter NhaC-like C-terminal" evidence="10">
    <location>
        <begin position="238"/>
        <end position="417"/>
    </location>
</feature>
<comment type="similarity">
    <text evidence="8">Belongs to the NhaC Na(+)/H(+) (TC 2.A.35) antiporter family.</text>
</comment>